<proteinExistence type="predicted"/>
<name>A0A386UVC7_9RHOB</name>
<accession>A0A386UVC7</accession>
<organism evidence="1 2">
    <name type="scientific">Paracoccus yeei</name>
    <dbReference type="NCBI Taxonomy" id="147645"/>
    <lineage>
        <taxon>Bacteria</taxon>
        <taxon>Pseudomonadati</taxon>
        <taxon>Pseudomonadota</taxon>
        <taxon>Alphaproteobacteria</taxon>
        <taxon>Rhodobacterales</taxon>
        <taxon>Paracoccaceae</taxon>
        <taxon>Paracoccus</taxon>
    </lineage>
</organism>
<dbReference type="RefSeq" id="WP_120445320.1">
    <property type="nucleotide sequence ID" value="NZ_CALTWI010000139.1"/>
</dbReference>
<dbReference type="GeneID" id="97050281"/>
<keyword evidence="1" id="KW-0614">Plasmid</keyword>
<evidence type="ECO:0000313" key="1">
    <source>
        <dbReference type="EMBL" id="AYF04199.1"/>
    </source>
</evidence>
<reference evidence="2" key="1">
    <citation type="submission" date="2018-07" db="EMBL/GenBank/DDBJ databases">
        <title>Genome Structure of the Opportunistic Pathogen Paracoccus yeei (Alphaproteobacteria) and Identification of Putative Virulence Factors.</title>
        <authorList>
            <person name="Lasek R."/>
            <person name="Szuplewska M."/>
            <person name="Mitura M."/>
            <person name="Decewicz P."/>
            <person name="Chmielowska C."/>
            <person name="Pawlot A."/>
            <person name="Sentkowska D."/>
            <person name="Czarnecki J."/>
            <person name="Bartosik D."/>
        </authorList>
    </citation>
    <scope>NUCLEOTIDE SEQUENCE [LARGE SCALE GENOMIC DNA]</scope>
    <source>
        <strain evidence="2">CCUG 32053</strain>
        <plasmid evidence="2">pyee6</plasmid>
    </source>
</reference>
<protein>
    <recommendedName>
        <fullName evidence="3">Mobilization protein</fullName>
    </recommendedName>
</protein>
<evidence type="ECO:0000313" key="2">
    <source>
        <dbReference type="Proteomes" id="UP000272010"/>
    </source>
</evidence>
<evidence type="ECO:0008006" key="3">
    <source>
        <dbReference type="Google" id="ProtNLM"/>
    </source>
</evidence>
<sequence length="84" mass="9033">MPKTIDQQIATAEAKLALLRTKKKATDTRVKIIVGAVVVKAALETPDAAAKLAGLLRDRVTRDLDVKDIQQLLASLDKKAARNG</sequence>
<dbReference type="Proteomes" id="UP000272010">
    <property type="component" value="Plasmid pYEE6"/>
</dbReference>
<geneLocation type="plasmid" evidence="2">
    <name>pyee6</name>
</geneLocation>
<dbReference type="AlphaFoldDB" id="A0A386UVC7"/>
<gene>
    <name evidence="1" type="ORF">PY32053_04713</name>
</gene>
<dbReference type="EMBL" id="CP031084">
    <property type="protein sequence ID" value="AYF04199.1"/>
    <property type="molecule type" value="Genomic_DNA"/>
</dbReference>